<comment type="caution">
    <text evidence="2">The sequence shown here is derived from an EMBL/GenBank/DDBJ whole genome shotgun (WGS) entry which is preliminary data.</text>
</comment>
<feature type="transmembrane region" description="Helical" evidence="1">
    <location>
        <begin position="45"/>
        <end position="68"/>
    </location>
</feature>
<sequence length="389" mass="43960">MKKSEWSDHELEQLLQQMPKIKDHRDPRDIYQSLSLKTKKRRAPAWIVPSVATLAAVLLLFILAPQVWQGNFQDSALKQESKDVLDNSDKMEMTKIMPDDDTKNGISSGHQDISIMAAPAETAIYEEELDEQQVITYTIPDQNAQIFVPVSVLVPKNSSWVELYQSQAEKLTEEQWGLSDYFPLNATLSMIDEKTMNIDVPEDHVYGNGSANETLFISILEETISRNENLQKITFSTNGNPGIMLGNYGERFEVNKPETKKKSYFIFRPNTQNSPFIVPGIEGFSDIAAALESMRAGNVTYGLEPSIPAEFVFDINVSSQEQLVLTFTGEEQLLDESKYVYCIEAILLTAKEFGYKSVKFENSPITQIGRFNMENEIKVPVAPNKVILH</sequence>
<evidence type="ECO:0000313" key="3">
    <source>
        <dbReference type="Proteomes" id="UP000789845"/>
    </source>
</evidence>
<keyword evidence="1" id="KW-0812">Transmembrane</keyword>
<dbReference type="RefSeq" id="WP_230496585.1">
    <property type="nucleotide sequence ID" value="NZ_CAKJTG010000009.1"/>
</dbReference>
<keyword evidence="1" id="KW-1133">Transmembrane helix</keyword>
<keyword evidence="1" id="KW-0472">Membrane</keyword>
<accession>A0A9C7G9E8</accession>
<keyword evidence="3" id="KW-1185">Reference proteome</keyword>
<proteinExistence type="predicted"/>
<evidence type="ECO:0000256" key="1">
    <source>
        <dbReference type="SAM" id="Phobius"/>
    </source>
</evidence>
<dbReference type="AlphaFoldDB" id="A0A9C7G9E8"/>
<gene>
    <name evidence="2" type="primary">rsiX</name>
    <name evidence="2" type="ORF">NEOCIP111885_02041</name>
</gene>
<dbReference type="EMBL" id="CAKJTG010000009">
    <property type="protein sequence ID" value="CAG9608349.1"/>
    <property type="molecule type" value="Genomic_DNA"/>
</dbReference>
<name>A0A9C7G9E8_9BACI</name>
<protein>
    <submittedName>
        <fullName evidence="2">Anti-sigma-X factor RsiX</fullName>
    </submittedName>
</protein>
<dbReference type="Proteomes" id="UP000789845">
    <property type="component" value="Unassembled WGS sequence"/>
</dbReference>
<reference evidence="2" key="1">
    <citation type="submission" date="2021-10" db="EMBL/GenBank/DDBJ databases">
        <authorList>
            <person name="Criscuolo A."/>
        </authorList>
    </citation>
    <scope>NUCLEOTIDE SEQUENCE</scope>
    <source>
        <strain evidence="2">CIP111885</strain>
    </source>
</reference>
<organism evidence="2 3">
    <name type="scientific">Pseudoneobacillus rhizosphaerae</name>
    <dbReference type="NCBI Taxonomy" id="2880968"/>
    <lineage>
        <taxon>Bacteria</taxon>
        <taxon>Bacillati</taxon>
        <taxon>Bacillota</taxon>
        <taxon>Bacilli</taxon>
        <taxon>Bacillales</taxon>
        <taxon>Bacillaceae</taxon>
        <taxon>Pseudoneobacillus</taxon>
    </lineage>
</organism>
<evidence type="ECO:0000313" key="2">
    <source>
        <dbReference type="EMBL" id="CAG9608349.1"/>
    </source>
</evidence>